<organism evidence="5 6">
    <name type="scientific">[Myrmecia] bisecta</name>
    <dbReference type="NCBI Taxonomy" id="41462"/>
    <lineage>
        <taxon>Eukaryota</taxon>
        <taxon>Viridiplantae</taxon>
        <taxon>Chlorophyta</taxon>
        <taxon>core chlorophytes</taxon>
        <taxon>Trebouxiophyceae</taxon>
        <taxon>Trebouxiales</taxon>
        <taxon>Trebouxiaceae</taxon>
        <taxon>Myrmecia</taxon>
    </lineage>
</organism>
<evidence type="ECO:0000313" key="5">
    <source>
        <dbReference type="EMBL" id="KAK9820181.1"/>
    </source>
</evidence>
<evidence type="ECO:0000313" key="6">
    <source>
        <dbReference type="Proteomes" id="UP001489004"/>
    </source>
</evidence>
<keyword evidence="2" id="KW-0677">Repeat</keyword>
<dbReference type="InterPro" id="IPR011992">
    <property type="entry name" value="EF-hand-dom_pair"/>
</dbReference>
<dbReference type="SUPFAM" id="SSF47473">
    <property type="entry name" value="EF-hand"/>
    <property type="match status" value="1"/>
</dbReference>
<sequence>MGNSSSRIPGEGISKKELERMHRRFQRLSNGTERVGLAAFQTVPELAGNPFVPRIFQLFDVNKDGNISWQEFTAGVEYLGKLSTDEEKSMFAFQLYDLDANGFVSANELFQMLKLLMGRALSDAQLDQIVRSTVAEHDEDGDGQLSPSEFSKLLSASDLEHKLAINF</sequence>
<dbReference type="Pfam" id="PF00036">
    <property type="entry name" value="EF-hand_1"/>
    <property type="match status" value="1"/>
</dbReference>
<proteinExistence type="predicted"/>
<dbReference type="Gene3D" id="1.10.238.10">
    <property type="entry name" value="EF-hand"/>
    <property type="match status" value="1"/>
</dbReference>
<dbReference type="SMART" id="SM00054">
    <property type="entry name" value="EFh"/>
    <property type="match status" value="3"/>
</dbReference>
<dbReference type="InterPro" id="IPR002048">
    <property type="entry name" value="EF_hand_dom"/>
</dbReference>
<name>A0AAW1QFJ9_9CHLO</name>
<gene>
    <name evidence="5" type="ORF">WJX72_007199</name>
</gene>
<feature type="domain" description="EF-hand" evidence="4">
    <location>
        <begin position="54"/>
        <end position="82"/>
    </location>
</feature>
<comment type="caution">
    <text evidence="5">The sequence shown here is derived from an EMBL/GenBank/DDBJ whole genome shotgun (WGS) entry which is preliminary data.</text>
</comment>
<dbReference type="FunFam" id="1.10.238.10:FF:000003">
    <property type="entry name" value="Calmodulin A"/>
    <property type="match status" value="1"/>
</dbReference>
<dbReference type="PANTHER" id="PTHR45942">
    <property type="entry name" value="PROTEIN PHOSPATASE 3 REGULATORY SUBUNIT B ALPHA ISOFORM TYPE 1"/>
    <property type="match status" value="1"/>
</dbReference>
<feature type="domain" description="EF-hand" evidence="4">
    <location>
        <begin position="125"/>
        <end position="160"/>
    </location>
</feature>
<dbReference type="AlphaFoldDB" id="A0AAW1QFJ9"/>
<evidence type="ECO:0000256" key="3">
    <source>
        <dbReference type="ARBA" id="ARBA00022837"/>
    </source>
</evidence>
<dbReference type="GO" id="GO:0005509">
    <property type="term" value="F:calcium ion binding"/>
    <property type="evidence" value="ECO:0007669"/>
    <property type="project" value="InterPro"/>
</dbReference>
<evidence type="ECO:0000259" key="4">
    <source>
        <dbReference type="PROSITE" id="PS50222"/>
    </source>
</evidence>
<evidence type="ECO:0000256" key="2">
    <source>
        <dbReference type="ARBA" id="ARBA00022737"/>
    </source>
</evidence>
<dbReference type="PROSITE" id="PS00018">
    <property type="entry name" value="EF_HAND_1"/>
    <property type="match status" value="3"/>
</dbReference>
<dbReference type="CDD" id="cd00051">
    <property type="entry name" value="EFh"/>
    <property type="match status" value="1"/>
</dbReference>
<accession>A0AAW1QFJ9</accession>
<feature type="domain" description="EF-hand" evidence="4">
    <location>
        <begin position="84"/>
        <end position="119"/>
    </location>
</feature>
<reference evidence="5 6" key="1">
    <citation type="journal article" date="2024" name="Nat. Commun.">
        <title>Phylogenomics reveals the evolutionary origins of lichenization in chlorophyte algae.</title>
        <authorList>
            <person name="Puginier C."/>
            <person name="Libourel C."/>
            <person name="Otte J."/>
            <person name="Skaloud P."/>
            <person name="Haon M."/>
            <person name="Grisel S."/>
            <person name="Petersen M."/>
            <person name="Berrin J.G."/>
            <person name="Delaux P.M."/>
            <person name="Dal Grande F."/>
            <person name="Keller J."/>
        </authorList>
    </citation>
    <scope>NUCLEOTIDE SEQUENCE [LARGE SCALE GENOMIC DNA]</scope>
    <source>
        <strain evidence="5 6">SAG 2043</strain>
    </source>
</reference>
<keyword evidence="6" id="KW-1185">Reference proteome</keyword>
<keyword evidence="3" id="KW-0106">Calcium</keyword>
<dbReference type="InterPro" id="IPR018247">
    <property type="entry name" value="EF_Hand_1_Ca_BS"/>
</dbReference>
<dbReference type="EMBL" id="JALJOR010000003">
    <property type="protein sequence ID" value="KAK9820181.1"/>
    <property type="molecule type" value="Genomic_DNA"/>
</dbReference>
<protein>
    <recommendedName>
        <fullName evidence="4">EF-hand domain-containing protein</fullName>
    </recommendedName>
</protein>
<dbReference type="Proteomes" id="UP001489004">
    <property type="component" value="Unassembled WGS sequence"/>
</dbReference>
<keyword evidence="1" id="KW-0479">Metal-binding</keyword>
<dbReference type="Pfam" id="PF13499">
    <property type="entry name" value="EF-hand_7"/>
    <property type="match status" value="1"/>
</dbReference>
<dbReference type="PROSITE" id="PS50222">
    <property type="entry name" value="EF_HAND_2"/>
    <property type="match status" value="3"/>
</dbReference>
<evidence type="ECO:0000256" key="1">
    <source>
        <dbReference type="ARBA" id="ARBA00022723"/>
    </source>
</evidence>